<accession>A0A840RRV8</accession>
<reference evidence="1 2" key="1">
    <citation type="submission" date="2020-08" db="EMBL/GenBank/DDBJ databases">
        <title>Genomic Encyclopedia of Type Strains, Phase IV (KMG-IV): sequencing the most valuable type-strain genomes for metagenomic binning, comparative biology and taxonomic classification.</title>
        <authorList>
            <person name="Goeker M."/>
        </authorList>
    </citation>
    <scope>NUCLEOTIDE SEQUENCE [LARGE SCALE GENOMIC DNA]</scope>
    <source>
        <strain evidence="1 2">DSM 23240</strain>
    </source>
</reference>
<gene>
    <name evidence="1" type="ORF">HNR39_001560</name>
</gene>
<name>A0A840RRV8_9BURK</name>
<dbReference type="RefSeq" id="WP_168056115.1">
    <property type="nucleotide sequence ID" value="NZ_JAAOZT010000009.1"/>
</dbReference>
<sequence length="166" mass="18711">MSPANYQRPPKLYRYSDRQWLERALTLGEFRLRPPVESLQIGHLHNSSRASPQLLTLSLSCACDDALYDEFSNSDCCLVINDPEEFGERIHRAAQRLLPSWTGIDGAITYGKQNPLGAAFTKNPQSASQKEWLFAWRPTQPTMALRPIIIKIGSIEAIAELRPKSS</sequence>
<dbReference type="AlphaFoldDB" id="A0A840RRV8"/>
<protein>
    <submittedName>
        <fullName evidence="1">Uncharacterized protein</fullName>
    </submittedName>
</protein>
<dbReference type="Proteomes" id="UP000571084">
    <property type="component" value="Unassembled WGS sequence"/>
</dbReference>
<dbReference type="EMBL" id="JACHHQ010000003">
    <property type="protein sequence ID" value="MBB5199728.1"/>
    <property type="molecule type" value="Genomic_DNA"/>
</dbReference>
<proteinExistence type="predicted"/>
<evidence type="ECO:0000313" key="2">
    <source>
        <dbReference type="Proteomes" id="UP000571084"/>
    </source>
</evidence>
<organism evidence="1 2">
    <name type="scientific">Glaciimonas immobilis</name>
    <dbReference type="NCBI Taxonomy" id="728004"/>
    <lineage>
        <taxon>Bacteria</taxon>
        <taxon>Pseudomonadati</taxon>
        <taxon>Pseudomonadota</taxon>
        <taxon>Betaproteobacteria</taxon>
        <taxon>Burkholderiales</taxon>
        <taxon>Oxalobacteraceae</taxon>
        <taxon>Glaciimonas</taxon>
    </lineage>
</organism>
<comment type="caution">
    <text evidence="1">The sequence shown here is derived from an EMBL/GenBank/DDBJ whole genome shotgun (WGS) entry which is preliminary data.</text>
</comment>
<keyword evidence="2" id="KW-1185">Reference proteome</keyword>
<evidence type="ECO:0000313" key="1">
    <source>
        <dbReference type="EMBL" id="MBB5199728.1"/>
    </source>
</evidence>